<feature type="compositionally biased region" description="Basic residues" evidence="1">
    <location>
        <begin position="131"/>
        <end position="147"/>
    </location>
</feature>
<evidence type="ECO:0000313" key="2">
    <source>
        <dbReference type="EMBL" id="GAA1993077.1"/>
    </source>
</evidence>
<reference evidence="2 3" key="1">
    <citation type="journal article" date="2019" name="Int. J. Syst. Evol. Microbiol.">
        <title>The Global Catalogue of Microorganisms (GCM) 10K type strain sequencing project: providing services to taxonomists for standard genome sequencing and annotation.</title>
        <authorList>
            <consortium name="The Broad Institute Genomics Platform"/>
            <consortium name="The Broad Institute Genome Sequencing Center for Infectious Disease"/>
            <person name="Wu L."/>
            <person name="Ma J."/>
        </authorList>
    </citation>
    <scope>NUCLEOTIDE SEQUENCE [LARGE SCALE GENOMIC DNA]</scope>
    <source>
        <strain evidence="2 3">JCM 16013</strain>
    </source>
</reference>
<proteinExistence type="predicted"/>
<gene>
    <name evidence="2" type="ORF">GCM10009838_66300</name>
</gene>
<keyword evidence="3" id="KW-1185">Reference proteome</keyword>
<protein>
    <recommendedName>
        <fullName evidence="4">Histidine kinase</fullName>
    </recommendedName>
</protein>
<name>A0ABN2SV20_9ACTN</name>
<feature type="compositionally biased region" description="Polar residues" evidence="1">
    <location>
        <begin position="106"/>
        <end position="116"/>
    </location>
</feature>
<dbReference type="Proteomes" id="UP001499854">
    <property type="component" value="Unassembled WGS sequence"/>
</dbReference>
<comment type="caution">
    <text evidence="2">The sequence shown here is derived from an EMBL/GenBank/DDBJ whole genome shotgun (WGS) entry which is preliminary data.</text>
</comment>
<sequence length="194" mass="21352">MRTLASDYRQLSLTEECDAARRVLQAARIRTTVTTAQPLPALPAKTETALATVLREGVANILRHSRAPTCTITITTEPTDTETKPDTGPDTEPDTGPDAQPAGITLTLTNDGTPRTPSRHHRIRTDQPRLAHPHPRRNPHHRTRHPRQLPPHRTPTQVGSRQIAKTARGFSAARAGGRAWFRAARASARRGCCR</sequence>
<evidence type="ECO:0000313" key="3">
    <source>
        <dbReference type="Proteomes" id="UP001499854"/>
    </source>
</evidence>
<dbReference type="Gene3D" id="3.30.565.10">
    <property type="entry name" value="Histidine kinase-like ATPase, C-terminal domain"/>
    <property type="match status" value="1"/>
</dbReference>
<organism evidence="2 3">
    <name type="scientific">Catenulispora subtropica</name>
    <dbReference type="NCBI Taxonomy" id="450798"/>
    <lineage>
        <taxon>Bacteria</taxon>
        <taxon>Bacillati</taxon>
        <taxon>Actinomycetota</taxon>
        <taxon>Actinomycetes</taxon>
        <taxon>Catenulisporales</taxon>
        <taxon>Catenulisporaceae</taxon>
        <taxon>Catenulispora</taxon>
    </lineage>
</organism>
<dbReference type="InterPro" id="IPR036890">
    <property type="entry name" value="HATPase_C_sf"/>
</dbReference>
<dbReference type="EMBL" id="BAAAQM010000049">
    <property type="protein sequence ID" value="GAA1993077.1"/>
    <property type="molecule type" value="Genomic_DNA"/>
</dbReference>
<accession>A0ABN2SV20</accession>
<evidence type="ECO:0008006" key="4">
    <source>
        <dbReference type="Google" id="ProtNLM"/>
    </source>
</evidence>
<feature type="region of interest" description="Disordered" evidence="1">
    <location>
        <begin position="75"/>
        <end position="160"/>
    </location>
</feature>
<evidence type="ECO:0000256" key="1">
    <source>
        <dbReference type="SAM" id="MobiDB-lite"/>
    </source>
</evidence>